<dbReference type="RefSeq" id="WP_030065397.1">
    <property type="nucleotide sequence ID" value="NZ_JRKI01000037.1"/>
</dbReference>
<dbReference type="Proteomes" id="UP000032458">
    <property type="component" value="Unassembled WGS sequence"/>
</dbReference>
<comment type="caution">
    <text evidence="1">The sequence shown here is derived from an EMBL/GenBank/DDBJ whole genome shotgun (WGS) entry which is preliminary data.</text>
</comment>
<evidence type="ECO:0000313" key="1">
    <source>
        <dbReference type="EMBL" id="KIZ14952.1"/>
    </source>
</evidence>
<name>A0A0D7CHQ3_9ACTN</name>
<evidence type="ECO:0000313" key="2">
    <source>
        <dbReference type="Proteomes" id="UP000032458"/>
    </source>
</evidence>
<proteinExistence type="predicted"/>
<dbReference type="EMBL" id="JRKI01000037">
    <property type="protein sequence ID" value="KIZ14952.1"/>
    <property type="molecule type" value="Genomic_DNA"/>
</dbReference>
<protein>
    <submittedName>
        <fullName evidence="1">Uncharacterized protein</fullName>
    </submittedName>
</protein>
<reference evidence="1 2" key="1">
    <citation type="submission" date="2014-09" db="EMBL/GenBank/DDBJ databases">
        <title>Draft genome sequence of Streptomyces natalensis ATCC 27448, producer of the antifungal pimaricin.</title>
        <authorList>
            <person name="Mendes M.V."/>
            <person name="Beites T."/>
            <person name="Pires S."/>
            <person name="Santos C.L."/>
            <person name="Moradas-Ferreira P."/>
        </authorList>
    </citation>
    <scope>NUCLEOTIDE SEQUENCE [LARGE SCALE GENOMIC DNA]</scope>
    <source>
        <strain evidence="1 2">ATCC 27448</strain>
    </source>
</reference>
<dbReference type="PATRIC" id="fig|1240678.4.peg.6348"/>
<keyword evidence="2" id="KW-1185">Reference proteome</keyword>
<dbReference type="AlphaFoldDB" id="A0A0D7CHQ3"/>
<accession>A0A0D7CHQ3</accession>
<sequence>MPAHTPDGDFYVSPVYLAGATFTGDPALQPLLDQGFHLHHDELAIMWNQICQGTMMFVPA</sequence>
<organism evidence="1 2">
    <name type="scientific">Streptomyces natalensis ATCC 27448</name>
    <dbReference type="NCBI Taxonomy" id="1240678"/>
    <lineage>
        <taxon>Bacteria</taxon>
        <taxon>Bacillati</taxon>
        <taxon>Actinomycetota</taxon>
        <taxon>Actinomycetes</taxon>
        <taxon>Kitasatosporales</taxon>
        <taxon>Streptomycetaceae</taxon>
        <taxon>Streptomyces</taxon>
    </lineage>
</organism>
<gene>
    <name evidence="1" type="ORF">SNA_29670</name>
</gene>